<gene>
    <name evidence="2" type="primary">TY3B-I_844</name>
    <name evidence="2" type="ORF">AVEN_228427_1</name>
</gene>
<reference evidence="2 3" key="1">
    <citation type="journal article" date="2019" name="Sci. Rep.">
        <title>Orb-weaving spider Araneus ventricosus genome elucidates the spidroin gene catalogue.</title>
        <authorList>
            <person name="Kono N."/>
            <person name="Nakamura H."/>
            <person name="Ohtoshi R."/>
            <person name="Moran D.A.P."/>
            <person name="Shinohara A."/>
            <person name="Yoshida Y."/>
            <person name="Fujiwara M."/>
            <person name="Mori M."/>
            <person name="Tomita M."/>
            <person name="Arakawa K."/>
        </authorList>
    </citation>
    <scope>NUCLEOTIDE SEQUENCE [LARGE SCALE GENOMIC DNA]</scope>
</reference>
<dbReference type="FunFam" id="3.30.70.270:FF:000003">
    <property type="entry name" value="Transposon Ty3-G Gag-Pol polyprotein"/>
    <property type="match status" value="1"/>
</dbReference>
<organism evidence="2 3">
    <name type="scientific">Araneus ventricosus</name>
    <name type="common">Orbweaver spider</name>
    <name type="synonym">Epeira ventricosa</name>
    <dbReference type="NCBI Taxonomy" id="182803"/>
    <lineage>
        <taxon>Eukaryota</taxon>
        <taxon>Metazoa</taxon>
        <taxon>Ecdysozoa</taxon>
        <taxon>Arthropoda</taxon>
        <taxon>Chelicerata</taxon>
        <taxon>Arachnida</taxon>
        <taxon>Araneae</taxon>
        <taxon>Araneomorphae</taxon>
        <taxon>Entelegynae</taxon>
        <taxon>Araneoidea</taxon>
        <taxon>Araneidae</taxon>
        <taxon>Araneus</taxon>
    </lineage>
</organism>
<sequence length="168" mass="19278">MFLCPLDAGQTFQRYIHQVLSNLDFCVPYFDDVLIASNNSEEHKQHLKQVFERLSQHGLKLNPLKCVLGKSSVKFLGCLISSEGVKPLPEKVQAISQFPKPQNIAELKRFLAMLNFYRRFLPNAADTQASLHEFLKNSKKNDKLNLFLTDVTWQLSKNAKLTLLMQLL</sequence>
<proteinExistence type="predicted"/>
<dbReference type="Proteomes" id="UP000499080">
    <property type="component" value="Unassembled WGS sequence"/>
</dbReference>
<dbReference type="CDD" id="cd01647">
    <property type="entry name" value="RT_LTR"/>
    <property type="match status" value="1"/>
</dbReference>
<dbReference type="PROSITE" id="PS50878">
    <property type="entry name" value="RT_POL"/>
    <property type="match status" value="1"/>
</dbReference>
<dbReference type="InterPro" id="IPR043502">
    <property type="entry name" value="DNA/RNA_pol_sf"/>
</dbReference>
<dbReference type="Pfam" id="PF00078">
    <property type="entry name" value="RVT_1"/>
    <property type="match status" value="1"/>
</dbReference>
<comment type="caution">
    <text evidence="2">The sequence shown here is derived from an EMBL/GenBank/DDBJ whole genome shotgun (WGS) entry which is preliminary data.</text>
</comment>
<dbReference type="PANTHER" id="PTHR33064">
    <property type="entry name" value="POL PROTEIN"/>
    <property type="match status" value="1"/>
</dbReference>
<dbReference type="AlphaFoldDB" id="A0A4Y2Q8N5"/>
<evidence type="ECO:0000259" key="1">
    <source>
        <dbReference type="PROSITE" id="PS50878"/>
    </source>
</evidence>
<dbReference type="Gene3D" id="3.30.70.270">
    <property type="match status" value="2"/>
</dbReference>
<name>A0A4Y2Q8N5_ARAVE</name>
<accession>A0A4Y2Q8N5</accession>
<dbReference type="SUPFAM" id="SSF56672">
    <property type="entry name" value="DNA/RNA polymerases"/>
    <property type="match status" value="1"/>
</dbReference>
<dbReference type="InterPro" id="IPR043128">
    <property type="entry name" value="Rev_trsase/Diguanyl_cyclase"/>
</dbReference>
<dbReference type="InterPro" id="IPR051320">
    <property type="entry name" value="Viral_Replic_Matur_Polypro"/>
</dbReference>
<protein>
    <submittedName>
        <fullName evidence="2">Transposon Ty3-I Gag-Pol polyprotein</fullName>
    </submittedName>
</protein>
<evidence type="ECO:0000313" key="3">
    <source>
        <dbReference type="Proteomes" id="UP000499080"/>
    </source>
</evidence>
<dbReference type="PANTHER" id="PTHR33064:SF37">
    <property type="entry name" value="RIBONUCLEASE H"/>
    <property type="match status" value="1"/>
</dbReference>
<dbReference type="GO" id="GO:0071897">
    <property type="term" value="P:DNA biosynthetic process"/>
    <property type="evidence" value="ECO:0007669"/>
    <property type="project" value="UniProtKB-ARBA"/>
</dbReference>
<dbReference type="InterPro" id="IPR000477">
    <property type="entry name" value="RT_dom"/>
</dbReference>
<evidence type="ECO:0000313" key="2">
    <source>
        <dbReference type="EMBL" id="GBN59433.1"/>
    </source>
</evidence>
<feature type="domain" description="Reverse transcriptase" evidence="1">
    <location>
        <begin position="1"/>
        <end position="80"/>
    </location>
</feature>
<dbReference type="OrthoDB" id="6426130at2759"/>
<keyword evidence="3" id="KW-1185">Reference proteome</keyword>
<dbReference type="EMBL" id="BGPR01013143">
    <property type="protein sequence ID" value="GBN59433.1"/>
    <property type="molecule type" value="Genomic_DNA"/>
</dbReference>